<evidence type="ECO:0000256" key="2">
    <source>
        <dbReference type="ARBA" id="ARBA00022723"/>
    </source>
</evidence>
<keyword evidence="9" id="KW-1185">Reference proteome</keyword>
<dbReference type="InterPro" id="IPR005249">
    <property type="entry name" value="YqeK"/>
</dbReference>
<dbReference type="InterPro" id="IPR006674">
    <property type="entry name" value="HD_domain"/>
</dbReference>
<keyword evidence="3" id="KW-0547">Nucleotide-binding</keyword>
<evidence type="ECO:0000256" key="4">
    <source>
        <dbReference type="ARBA" id="ARBA00022801"/>
    </source>
</evidence>
<sequence>MKHKAALKLVKDKLPEKRYEHSVRVAETAVKMAGIFEADKDKCYLAGILHDYSKYDDLGTMYQYVTKYNLDPALLAFNSELLHGPVAATIMRFEYGIEDESIYFAISSHTSGRPQMLLIEKIIYVADYIEPDRKQPGVDKIRDLVFEEKNLDLAIYEITRMTLKSLLKKNRPIYNRTIECYNYYNMVKE</sequence>
<dbReference type="EMBL" id="FRCF01000002">
    <property type="protein sequence ID" value="SHL56597.1"/>
    <property type="molecule type" value="Genomic_DNA"/>
</dbReference>
<dbReference type="PROSITE" id="PS51831">
    <property type="entry name" value="HD"/>
    <property type="match status" value="1"/>
</dbReference>
<protein>
    <recommendedName>
        <fullName evidence="1">bis(5'-nucleosyl)-tetraphosphatase (symmetrical)</fullName>
        <ecNumber evidence="1">3.6.1.41</ecNumber>
    </recommendedName>
</protein>
<dbReference type="NCBIfam" id="TIGR00488">
    <property type="entry name" value="bis(5'-nucleosyl)-tetraphosphatase (symmetrical) YqeK"/>
    <property type="match status" value="1"/>
</dbReference>
<dbReference type="GO" id="GO:0000166">
    <property type="term" value="F:nucleotide binding"/>
    <property type="evidence" value="ECO:0007669"/>
    <property type="project" value="UniProtKB-KW"/>
</dbReference>
<dbReference type="InterPro" id="IPR051094">
    <property type="entry name" value="Diverse_Catalytic_Enzymes"/>
</dbReference>
<dbReference type="SMART" id="SM00471">
    <property type="entry name" value="HDc"/>
    <property type="match status" value="1"/>
</dbReference>
<dbReference type="RefSeq" id="WP_072707994.1">
    <property type="nucleotide sequence ID" value="NZ_FRCF01000002.1"/>
</dbReference>
<dbReference type="Pfam" id="PF01966">
    <property type="entry name" value="HD"/>
    <property type="match status" value="1"/>
</dbReference>
<evidence type="ECO:0000256" key="5">
    <source>
        <dbReference type="ARBA" id="ARBA00023004"/>
    </source>
</evidence>
<evidence type="ECO:0000256" key="3">
    <source>
        <dbReference type="ARBA" id="ARBA00022741"/>
    </source>
</evidence>
<name>A0A1M7BNU8_9BACL</name>
<dbReference type="EC" id="3.6.1.41" evidence="1"/>
<dbReference type="PANTHER" id="PTHR35795">
    <property type="entry name" value="SLR1885 PROTEIN"/>
    <property type="match status" value="1"/>
</dbReference>
<dbReference type="CDD" id="cd00077">
    <property type="entry name" value="HDc"/>
    <property type="match status" value="1"/>
</dbReference>
<dbReference type="STRING" id="1123231.SAMN02745189_00526"/>
<evidence type="ECO:0000313" key="8">
    <source>
        <dbReference type="EMBL" id="SHL56597.1"/>
    </source>
</evidence>
<gene>
    <name evidence="8" type="ORF">SAMN02745189_00526</name>
</gene>
<keyword evidence="5" id="KW-0408">Iron</keyword>
<keyword evidence="4 8" id="KW-0378">Hydrolase</keyword>
<dbReference type="Gene3D" id="1.10.3210.10">
    <property type="entry name" value="Hypothetical protein af1432"/>
    <property type="match status" value="1"/>
</dbReference>
<keyword evidence="2" id="KW-0479">Metal-binding</keyword>
<dbReference type="InterPro" id="IPR003607">
    <property type="entry name" value="HD/PDEase_dom"/>
</dbReference>
<dbReference type="AlphaFoldDB" id="A0A1M7BNU8"/>
<evidence type="ECO:0000313" key="9">
    <source>
        <dbReference type="Proteomes" id="UP000184206"/>
    </source>
</evidence>
<comment type="catalytic activity">
    <reaction evidence="6">
        <text>P(1),P(4)-bis(5'-adenosyl) tetraphosphate + H2O = 2 ADP + 2 H(+)</text>
        <dbReference type="Rhea" id="RHEA:24252"/>
        <dbReference type="ChEBI" id="CHEBI:15377"/>
        <dbReference type="ChEBI" id="CHEBI:15378"/>
        <dbReference type="ChEBI" id="CHEBI:58141"/>
        <dbReference type="ChEBI" id="CHEBI:456216"/>
        <dbReference type="EC" id="3.6.1.41"/>
    </reaction>
</comment>
<accession>A0A1M7BNU8</accession>
<reference evidence="8 9" key="1">
    <citation type="submission" date="2016-11" db="EMBL/GenBank/DDBJ databases">
        <authorList>
            <person name="Jaros S."/>
            <person name="Januszkiewicz K."/>
            <person name="Wedrychowicz H."/>
        </authorList>
    </citation>
    <scope>NUCLEOTIDE SEQUENCE [LARGE SCALE GENOMIC DNA]</scope>
    <source>
        <strain evidence="8 9">DSM 16010</strain>
    </source>
</reference>
<evidence type="ECO:0000259" key="7">
    <source>
        <dbReference type="PROSITE" id="PS51831"/>
    </source>
</evidence>
<dbReference type="SUPFAM" id="SSF109604">
    <property type="entry name" value="HD-domain/PDEase-like"/>
    <property type="match status" value="1"/>
</dbReference>
<dbReference type="OrthoDB" id="9782134at2"/>
<dbReference type="GO" id="GO:0046872">
    <property type="term" value="F:metal ion binding"/>
    <property type="evidence" value="ECO:0007669"/>
    <property type="project" value="UniProtKB-KW"/>
</dbReference>
<dbReference type="GO" id="GO:0008803">
    <property type="term" value="F:bis(5'-nucleosyl)-tetraphosphatase (symmetrical) activity"/>
    <property type="evidence" value="ECO:0007669"/>
    <property type="project" value="UniProtKB-EC"/>
</dbReference>
<dbReference type="Proteomes" id="UP000184206">
    <property type="component" value="Unassembled WGS sequence"/>
</dbReference>
<dbReference type="PANTHER" id="PTHR35795:SF1">
    <property type="entry name" value="BIS(5'-NUCLEOSYL)-TETRAPHOSPHATASE, SYMMETRICAL"/>
    <property type="match status" value="1"/>
</dbReference>
<evidence type="ECO:0000256" key="6">
    <source>
        <dbReference type="ARBA" id="ARBA00049417"/>
    </source>
</evidence>
<organism evidence="8 9">
    <name type="scientific">Lacicoccus alkaliphilus DSM 16010</name>
    <dbReference type="NCBI Taxonomy" id="1123231"/>
    <lineage>
        <taxon>Bacteria</taxon>
        <taxon>Bacillati</taxon>
        <taxon>Bacillota</taxon>
        <taxon>Bacilli</taxon>
        <taxon>Bacillales</taxon>
        <taxon>Salinicoccaceae</taxon>
        <taxon>Lacicoccus</taxon>
    </lineage>
</organism>
<feature type="domain" description="HD" evidence="7">
    <location>
        <begin position="18"/>
        <end position="132"/>
    </location>
</feature>
<proteinExistence type="predicted"/>
<evidence type="ECO:0000256" key="1">
    <source>
        <dbReference type="ARBA" id="ARBA00012506"/>
    </source>
</evidence>